<proteinExistence type="predicted"/>
<dbReference type="Gene3D" id="3.50.30.50">
    <property type="entry name" value="Putative cyclase"/>
    <property type="match status" value="1"/>
</dbReference>
<dbReference type="Proteomes" id="UP000192569">
    <property type="component" value="Chromosome I"/>
</dbReference>
<dbReference type="InterPro" id="IPR007325">
    <property type="entry name" value="KFase/CYL"/>
</dbReference>
<comment type="catalytic activity">
    <reaction evidence="10">
        <text>N-formyl-L-kynurenine + H2O = L-kynurenine + formate + H(+)</text>
        <dbReference type="Rhea" id="RHEA:13009"/>
        <dbReference type="ChEBI" id="CHEBI:15377"/>
        <dbReference type="ChEBI" id="CHEBI:15378"/>
        <dbReference type="ChEBI" id="CHEBI:15740"/>
        <dbReference type="ChEBI" id="CHEBI:57959"/>
        <dbReference type="ChEBI" id="CHEBI:58629"/>
        <dbReference type="EC" id="3.5.1.9"/>
    </reaction>
</comment>
<evidence type="ECO:0000256" key="4">
    <source>
        <dbReference type="ARBA" id="ARBA00012930"/>
    </source>
</evidence>
<organism evidence="12 13">
    <name type="scientific">Thermanaeromonas toyohensis ToBE</name>
    <dbReference type="NCBI Taxonomy" id="698762"/>
    <lineage>
        <taxon>Bacteria</taxon>
        <taxon>Bacillati</taxon>
        <taxon>Bacillota</taxon>
        <taxon>Clostridia</taxon>
        <taxon>Neomoorellales</taxon>
        <taxon>Neomoorellaceae</taxon>
        <taxon>Thermanaeromonas</taxon>
    </lineage>
</organism>
<evidence type="ECO:0000256" key="8">
    <source>
        <dbReference type="ARBA" id="ARBA00022833"/>
    </source>
</evidence>
<evidence type="ECO:0000256" key="11">
    <source>
        <dbReference type="ARBA" id="ARBA00060547"/>
    </source>
</evidence>
<gene>
    <name evidence="12" type="ORF">SAMN00808754_0272</name>
</gene>
<dbReference type="EMBL" id="LT838272">
    <property type="protein sequence ID" value="SMB90294.1"/>
    <property type="molecule type" value="Genomic_DNA"/>
</dbReference>
<reference evidence="12 13" key="1">
    <citation type="submission" date="2017-04" db="EMBL/GenBank/DDBJ databases">
        <authorList>
            <person name="Afonso C.L."/>
            <person name="Miller P.J."/>
            <person name="Scott M.A."/>
            <person name="Spackman E."/>
            <person name="Goraichik I."/>
            <person name="Dimitrov K.M."/>
            <person name="Suarez D.L."/>
            <person name="Swayne D.E."/>
        </authorList>
    </citation>
    <scope>NUCLEOTIDE SEQUENCE [LARGE SCALE GENOMIC DNA]</scope>
    <source>
        <strain evidence="12 13">ToBE</strain>
    </source>
</reference>
<dbReference type="SUPFAM" id="SSF102198">
    <property type="entry name" value="Putative cyclase"/>
    <property type="match status" value="1"/>
</dbReference>
<keyword evidence="13" id="KW-1185">Reference proteome</keyword>
<dbReference type="EC" id="3.5.1.9" evidence="4"/>
<evidence type="ECO:0000256" key="3">
    <source>
        <dbReference type="ARBA" id="ARBA00011738"/>
    </source>
</evidence>
<evidence type="ECO:0000256" key="1">
    <source>
        <dbReference type="ARBA" id="ARBA00001947"/>
    </source>
</evidence>
<comment type="pathway">
    <text evidence="11">Amino-acid degradation; L-tryptophan degradation via kynurenine pathway; L-kynurenine from L-tryptophan: step 2/2.</text>
</comment>
<comment type="subunit">
    <text evidence="3">Homodimer.</text>
</comment>
<dbReference type="PANTHER" id="PTHR31118">
    <property type="entry name" value="CYCLASE-LIKE PROTEIN 2"/>
    <property type="match status" value="1"/>
</dbReference>
<dbReference type="AlphaFoldDB" id="A0A1W1VBE4"/>
<evidence type="ECO:0000313" key="13">
    <source>
        <dbReference type="Proteomes" id="UP000192569"/>
    </source>
</evidence>
<dbReference type="GO" id="GO:0004061">
    <property type="term" value="F:arylformamidase activity"/>
    <property type="evidence" value="ECO:0007669"/>
    <property type="project" value="UniProtKB-EC"/>
</dbReference>
<comment type="cofactor">
    <cofactor evidence="1">
        <name>Zn(2+)</name>
        <dbReference type="ChEBI" id="CHEBI:29105"/>
    </cofactor>
</comment>
<dbReference type="GO" id="GO:0046872">
    <property type="term" value="F:metal ion binding"/>
    <property type="evidence" value="ECO:0007669"/>
    <property type="project" value="UniProtKB-KW"/>
</dbReference>
<evidence type="ECO:0000256" key="7">
    <source>
        <dbReference type="ARBA" id="ARBA00022801"/>
    </source>
</evidence>
<evidence type="ECO:0000313" key="12">
    <source>
        <dbReference type="EMBL" id="SMB90294.1"/>
    </source>
</evidence>
<sequence>MGKPRVYDVSWPIYPGMPVYKGEPSRQPRLEIIRDYPSGARETRLILPSHTGTHLDAPAHFLPGGKTIEQVDLNLLLGKCQVADLTGIEEKIEAENLWSLDIKAGEFLLFKTRNSYQDVFDPCFVYLSESAARYLVERKVRGIGWDALGIERAQPEHPSHKILLEQGIVILEGLRLKEVEPGEYGLVALPLPVWGAEAAPVRVVLLEGCIVLS</sequence>
<dbReference type="GO" id="GO:0019441">
    <property type="term" value="P:L-tryptophan catabolic process to kynurenine"/>
    <property type="evidence" value="ECO:0007669"/>
    <property type="project" value="InterPro"/>
</dbReference>
<dbReference type="InterPro" id="IPR037175">
    <property type="entry name" value="KFase_sf"/>
</dbReference>
<dbReference type="FunFam" id="3.50.30.50:FF:000001">
    <property type="entry name" value="Kynurenine formamidase"/>
    <property type="match status" value="1"/>
</dbReference>
<protein>
    <recommendedName>
        <fullName evidence="5">Kynurenine formamidase</fullName>
        <ecNumber evidence="4">3.5.1.9</ecNumber>
    </recommendedName>
</protein>
<evidence type="ECO:0000256" key="5">
    <source>
        <dbReference type="ARBA" id="ARBA00014889"/>
    </source>
</evidence>
<evidence type="ECO:0000256" key="9">
    <source>
        <dbReference type="ARBA" id="ARBA00023079"/>
    </source>
</evidence>
<keyword evidence="7" id="KW-0378">Hydrolase</keyword>
<evidence type="ECO:0000256" key="6">
    <source>
        <dbReference type="ARBA" id="ARBA00022723"/>
    </source>
</evidence>
<keyword evidence="8" id="KW-0862">Zinc</keyword>
<accession>A0A1W1VBE4</accession>
<evidence type="ECO:0000256" key="2">
    <source>
        <dbReference type="ARBA" id="ARBA00002204"/>
    </source>
</evidence>
<name>A0A1W1VBE4_9FIRM</name>
<comment type="function">
    <text evidence="2">Catalyzes the hydrolysis of N-formyl-L-kynurenine to L-kynurenine, the second step in the kynurenine pathway of tryptophan degradation.</text>
</comment>
<dbReference type="PANTHER" id="PTHR31118:SF32">
    <property type="entry name" value="KYNURENINE FORMAMIDASE"/>
    <property type="match status" value="1"/>
</dbReference>
<evidence type="ECO:0000256" key="10">
    <source>
        <dbReference type="ARBA" id="ARBA00048496"/>
    </source>
</evidence>
<dbReference type="STRING" id="698762.SAMN00808754_0272"/>
<dbReference type="Pfam" id="PF04199">
    <property type="entry name" value="Cyclase"/>
    <property type="match status" value="1"/>
</dbReference>
<keyword evidence="9" id="KW-0823">Tryptophan catabolism</keyword>
<keyword evidence="6" id="KW-0479">Metal-binding</keyword>